<dbReference type="InterPro" id="IPR024203">
    <property type="entry name" value="Deoxy-glucuronate_isom_IolB"/>
</dbReference>
<dbReference type="Gene3D" id="2.60.120.10">
    <property type="entry name" value="Jelly Rolls"/>
    <property type="match status" value="2"/>
</dbReference>
<evidence type="ECO:0008006" key="4">
    <source>
        <dbReference type="Google" id="ProtNLM"/>
    </source>
</evidence>
<gene>
    <name evidence="2" type="ORF">AA0535_1001</name>
</gene>
<evidence type="ECO:0000256" key="1">
    <source>
        <dbReference type="ARBA" id="ARBA00023235"/>
    </source>
</evidence>
<dbReference type="PANTHER" id="PTHR39193:SF1">
    <property type="entry name" value="5-DEOXY-GLUCURONATE ISOMERASE"/>
    <property type="match status" value="1"/>
</dbReference>
<dbReference type="SUPFAM" id="SSF51182">
    <property type="entry name" value="RmlC-like cupins"/>
    <property type="match status" value="1"/>
</dbReference>
<organism evidence="2 3">
    <name type="scientific">Asaia krungthepensis NRIC 0535</name>
    <dbReference type="NCBI Taxonomy" id="1307925"/>
    <lineage>
        <taxon>Bacteria</taxon>
        <taxon>Pseudomonadati</taxon>
        <taxon>Pseudomonadota</taxon>
        <taxon>Alphaproteobacteria</taxon>
        <taxon>Acetobacterales</taxon>
        <taxon>Acetobacteraceae</taxon>
        <taxon>Asaia</taxon>
    </lineage>
</organism>
<dbReference type="RefSeq" id="WP_264814812.1">
    <property type="nucleotide sequence ID" value="NZ_BAPV01000005.1"/>
</dbReference>
<accession>A0ABQ0Q0T4</accession>
<dbReference type="InterPro" id="IPR011051">
    <property type="entry name" value="RmlC_Cupin_sf"/>
</dbReference>
<keyword evidence="3" id="KW-1185">Reference proteome</keyword>
<dbReference type="InterPro" id="IPR014710">
    <property type="entry name" value="RmlC-like_jellyroll"/>
</dbReference>
<keyword evidence="1" id="KW-0413">Isomerase</keyword>
<evidence type="ECO:0000313" key="2">
    <source>
        <dbReference type="EMBL" id="GBQ86358.1"/>
    </source>
</evidence>
<name>A0ABQ0Q0T4_9PROT</name>
<evidence type="ECO:0000313" key="3">
    <source>
        <dbReference type="Proteomes" id="UP001062776"/>
    </source>
</evidence>
<dbReference type="InterPro" id="IPR021120">
    <property type="entry name" value="KduI/IolB_isomerase"/>
</dbReference>
<reference evidence="2" key="1">
    <citation type="submission" date="2013-04" db="EMBL/GenBank/DDBJ databases">
        <title>The genome sequencing project of 58 acetic acid bacteria.</title>
        <authorList>
            <person name="Okamoto-Kainuma A."/>
            <person name="Ishikawa M."/>
            <person name="Umino S."/>
            <person name="Koizumi Y."/>
            <person name="Shiwa Y."/>
            <person name="Yoshikawa H."/>
            <person name="Matsutani M."/>
            <person name="Matsushita K."/>
        </authorList>
    </citation>
    <scope>NUCLEOTIDE SEQUENCE</scope>
    <source>
        <strain evidence="2">NRIC 0535</strain>
    </source>
</reference>
<dbReference type="PIRSF" id="PIRSF036628">
    <property type="entry name" value="IolB"/>
    <property type="match status" value="1"/>
</dbReference>
<dbReference type="EMBL" id="BAPV01000005">
    <property type="protein sequence ID" value="GBQ86358.1"/>
    <property type="molecule type" value="Genomic_DNA"/>
</dbReference>
<protein>
    <recommendedName>
        <fullName evidence="4">5-deoxy-glucuronate isomerase</fullName>
    </recommendedName>
</protein>
<comment type="caution">
    <text evidence="2">The sequence shown here is derived from an EMBL/GenBank/DDBJ whole genome shotgun (WGS) entry which is preliminary data.</text>
</comment>
<dbReference type="PANTHER" id="PTHR39193">
    <property type="entry name" value="5-DEOXY-GLUCURONATE ISOMERASE"/>
    <property type="match status" value="1"/>
</dbReference>
<proteinExistence type="predicted"/>
<sequence>MSSKLLVHSHQRDDSKCTVSVTPESAGWGYIGFNVRALEAGERISDRTGPNEVCLVLVSGKARIIGAGEDFGVLGERMDPFSGAPWSVYLPSGAEWRVEAETAVELAVCASPAKGKYPARVIRPEDVGELTRGTGTNQRFVRNILPDTAEAETLLVVEVITPGGHWSSYPPHKHDTDDFPNETYLEETYYHRLKRGSGFALQRVYTKEGSLDEAMAVADRDVVLVPKGYHPVGAPHGFDLYYLNVMAGPRRAWKFSMDPDQAHLPY</sequence>
<dbReference type="Pfam" id="PF04962">
    <property type="entry name" value="KduI"/>
    <property type="match status" value="1"/>
</dbReference>
<dbReference type="NCBIfam" id="TIGR04378">
    <property type="entry name" value="myo_inos_iolB"/>
    <property type="match status" value="1"/>
</dbReference>
<dbReference type="Proteomes" id="UP001062776">
    <property type="component" value="Unassembled WGS sequence"/>
</dbReference>